<dbReference type="SUPFAM" id="SSF51197">
    <property type="entry name" value="Clavaminate synthase-like"/>
    <property type="match status" value="1"/>
</dbReference>
<name>A0A7W6G008_9SPHN</name>
<protein>
    <recommendedName>
        <fullName evidence="3">Phytanoyl-CoA dioxygenase</fullName>
    </recommendedName>
</protein>
<dbReference type="GO" id="GO:0016706">
    <property type="term" value="F:2-oxoglutarate-dependent dioxygenase activity"/>
    <property type="evidence" value="ECO:0007669"/>
    <property type="project" value="UniProtKB-ARBA"/>
</dbReference>
<dbReference type="EMBL" id="JACIDY010000013">
    <property type="protein sequence ID" value="MBB3941640.1"/>
    <property type="molecule type" value="Genomic_DNA"/>
</dbReference>
<dbReference type="InterPro" id="IPR008775">
    <property type="entry name" value="Phytyl_CoA_dOase-like"/>
</dbReference>
<dbReference type="RefSeq" id="WP_183618760.1">
    <property type="nucleotide sequence ID" value="NZ_JACIDY010000013.1"/>
</dbReference>
<reference evidence="1 2" key="1">
    <citation type="submission" date="2020-08" db="EMBL/GenBank/DDBJ databases">
        <title>Genomic Encyclopedia of Type Strains, Phase IV (KMG-IV): sequencing the most valuable type-strain genomes for metagenomic binning, comparative biology and taxonomic classification.</title>
        <authorList>
            <person name="Goeker M."/>
        </authorList>
    </citation>
    <scope>NUCLEOTIDE SEQUENCE [LARGE SCALE GENOMIC DNA]</scope>
    <source>
        <strain evidence="1 2">DSM 27568</strain>
    </source>
</reference>
<gene>
    <name evidence="1" type="ORF">GGR39_003321</name>
</gene>
<dbReference type="Proteomes" id="UP000561459">
    <property type="component" value="Unassembled WGS sequence"/>
</dbReference>
<accession>A0A7W6G008</accession>
<dbReference type="AlphaFoldDB" id="A0A7W6G008"/>
<dbReference type="Pfam" id="PF05721">
    <property type="entry name" value="PhyH"/>
    <property type="match status" value="1"/>
</dbReference>
<dbReference type="PANTHER" id="PTHR40128:SF1">
    <property type="entry name" value="PHYTANOYL-COA HYDROXYLASE"/>
    <property type="match status" value="1"/>
</dbReference>
<sequence>MATLAPERITSTSADTPAMPQFNVSNHLLGDRAALDAAWDRDGYWFFRDVLDKDAIGRVRAVFLKVLNDLGVVEPGRSDVAIYNGAPLDDYPIRMGADPDLDPLLARYPADDFIANPKIRAFFEELLGDEVVWVPNTEFHAVPPGGSDQPNRFNFVHADGANNKGLALRVCWIPIAPIDEATGGLAVTEGLHKPRLGDFRRPPRGINLNDVPSESWRRAEYEPGDLLMFSLESPHSGLANRSDRYFRLSMDIRCTRKSDGVPVLGTLLAADANAIEIEDEQGERHVFRIDELTFFRIYRGRDTGMPVPLDEIATLAPIGKPVFVAHQNGIATFVRPQH</sequence>
<dbReference type="Gene3D" id="2.60.120.620">
    <property type="entry name" value="q2cbj1_9rhob like domain"/>
    <property type="match status" value="1"/>
</dbReference>
<organism evidence="1 2">
    <name type="scientific">Novosphingobium fluoreni</name>
    <dbReference type="NCBI Taxonomy" id="1391222"/>
    <lineage>
        <taxon>Bacteria</taxon>
        <taxon>Pseudomonadati</taxon>
        <taxon>Pseudomonadota</taxon>
        <taxon>Alphaproteobacteria</taxon>
        <taxon>Sphingomonadales</taxon>
        <taxon>Sphingomonadaceae</taxon>
        <taxon>Novosphingobium</taxon>
    </lineage>
</organism>
<evidence type="ECO:0000313" key="1">
    <source>
        <dbReference type="EMBL" id="MBB3941640.1"/>
    </source>
</evidence>
<evidence type="ECO:0008006" key="3">
    <source>
        <dbReference type="Google" id="ProtNLM"/>
    </source>
</evidence>
<dbReference type="PANTHER" id="PTHR40128">
    <property type="entry name" value="EXPRESSED PROTEIN"/>
    <property type="match status" value="1"/>
</dbReference>
<comment type="caution">
    <text evidence="1">The sequence shown here is derived from an EMBL/GenBank/DDBJ whole genome shotgun (WGS) entry which is preliminary data.</text>
</comment>
<evidence type="ECO:0000313" key="2">
    <source>
        <dbReference type="Proteomes" id="UP000561459"/>
    </source>
</evidence>
<proteinExistence type="predicted"/>
<keyword evidence="2" id="KW-1185">Reference proteome</keyword>